<evidence type="ECO:0000313" key="12">
    <source>
        <dbReference type="EMBL" id="RUO35002.1"/>
    </source>
</evidence>
<dbReference type="SUPFAM" id="SSF55073">
    <property type="entry name" value="Nucleotide cyclase"/>
    <property type="match status" value="1"/>
</dbReference>
<dbReference type="PROSITE" id="PS50113">
    <property type="entry name" value="PAC"/>
    <property type="match status" value="1"/>
</dbReference>
<dbReference type="RefSeq" id="WP_126798030.1">
    <property type="nucleotide sequence ID" value="NZ_PIPO01000001.1"/>
</dbReference>
<dbReference type="SMART" id="SM00267">
    <property type="entry name" value="GGDEF"/>
    <property type="match status" value="1"/>
</dbReference>
<dbReference type="InterPro" id="IPR000160">
    <property type="entry name" value="GGDEF_dom"/>
</dbReference>
<evidence type="ECO:0000259" key="10">
    <source>
        <dbReference type="PROSITE" id="PS50885"/>
    </source>
</evidence>
<dbReference type="InterPro" id="IPR029787">
    <property type="entry name" value="Nucleotide_cyclase"/>
</dbReference>
<dbReference type="NCBIfam" id="TIGR00254">
    <property type="entry name" value="GGDEF"/>
    <property type="match status" value="1"/>
</dbReference>
<evidence type="ECO:0000256" key="5">
    <source>
        <dbReference type="ARBA" id="ARBA00022989"/>
    </source>
</evidence>
<keyword evidence="13" id="KW-1185">Reference proteome</keyword>
<dbReference type="Pfam" id="PF02743">
    <property type="entry name" value="dCache_1"/>
    <property type="match status" value="1"/>
</dbReference>
<keyword evidence="3" id="KW-1003">Cell membrane</keyword>
<dbReference type="SMART" id="SM00091">
    <property type="entry name" value="PAS"/>
    <property type="match status" value="1"/>
</dbReference>
<dbReference type="Gene3D" id="3.30.450.20">
    <property type="entry name" value="PAS domain"/>
    <property type="match status" value="2"/>
</dbReference>
<feature type="domain" description="GGDEF" evidence="11">
    <location>
        <begin position="516"/>
        <end position="648"/>
    </location>
</feature>
<keyword evidence="6 7" id="KW-0472">Membrane</keyword>
<dbReference type="InterPro" id="IPR003660">
    <property type="entry name" value="HAMP_dom"/>
</dbReference>
<dbReference type="CDD" id="cd01949">
    <property type="entry name" value="GGDEF"/>
    <property type="match status" value="1"/>
</dbReference>
<dbReference type="InterPro" id="IPR000700">
    <property type="entry name" value="PAS-assoc_C"/>
</dbReference>
<evidence type="ECO:0000313" key="13">
    <source>
        <dbReference type="Proteomes" id="UP000287823"/>
    </source>
</evidence>
<dbReference type="InterPro" id="IPR000014">
    <property type="entry name" value="PAS"/>
</dbReference>
<evidence type="ECO:0000259" key="11">
    <source>
        <dbReference type="PROSITE" id="PS50887"/>
    </source>
</evidence>
<dbReference type="EMBL" id="PIPO01000001">
    <property type="protein sequence ID" value="RUO35002.1"/>
    <property type="molecule type" value="Genomic_DNA"/>
</dbReference>
<evidence type="ECO:0008006" key="14">
    <source>
        <dbReference type="Google" id="ProtNLM"/>
    </source>
</evidence>
<evidence type="ECO:0000256" key="1">
    <source>
        <dbReference type="ARBA" id="ARBA00001946"/>
    </source>
</evidence>
<dbReference type="GO" id="GO:0003824">
    <property type="term" value="F:catalytic activity"/>
    <property type="evidence" value="ECO:0007669"/>
    <property type="project" value="UniProtKB-ARBA"/>
</dbReference>
<dbReference type="InterPro" id="IPR035965">
    <property type="entry name" value="PAS-like_dom_sf"/>
</dbReference>
<dbReference type="SUPFAM" id="SSF55785">
    <property type="entry name" value="PYP-like sensor domain (PAS domain)"/>
    <property type="match status" value="1"/>
</dbReference>
<proteinExistence type="predicted"/>
<dbReference type="Proteomes" id="UP000287823">
    <property type="component" value="Unassembled WGS sequence"/>
</dbReference>
<dbReference type="PANTHER" id="PTHR44757">
    <property type="entry name" value="DIGUANYLATE CYCLASE DGCP"/>
    <property type="match status" value="1"/>
</dbReference>
<dbReference type="GO" id="GO:0007165">
    <property type="term" value="P:signal transduction"/>
    <property type="evidence" value="ECO:0007669"/>
    <property type="project" value="InterPro"/>
</dbReference>
<keyword evidence="4 7" id="KW-0812">Transmembrane</keyword>
<evidence type="ECO:0000256" key="7">
    <source>
        <dbReference type="SAM" id="Phobius"/>
    </source>
</evidence>
<evidence type="ECO:0000256" key="3">
    <source>
        <dbReference type="ARBA" id="ARBA00022475"/>
    </source>
</evidence>
<dbReference type="FunFam" id="3.30.70.270:FF:000001">
    <property type="entry name" value="Diguanylate cyclase domain protein"/>
    <property type="match status" value="1"/>
</dbReference>
<evidence type="ECO:0000256" key="2">
    <source>
        <dbReference type="ARBA" id="ARBA00004651"/>
    </source>
</evidence>
<dbReference type="InterPro" id="IPR033479">
    <property type="entry name" value="dCache_1"/>
</dbReference>
<dbReference type="CDD" id="cd00130">
    <property type="entry name" value="PAS"/>
    <property type="match status" value="1"/>
</dbReference>
<evidence type="ECO:0000259" key="9">
    <source>
        <dbReference type="PROSITE" id="PS50113"/>
    </source>
</evidence>
<dbReference type="GO" id="GO:0005886">
    <property type="term" value="C:plasma membrane"/>
    <property type="evidence" value="ECO:0007669"/>
    <property type="project" value="UniProtKB-SubCell"/>
</dbReference>
<dbReference type="AlphaFoldDB" id="A0A432WMF8"/>
<evidence type="ECO:0000256" key="6">
    <source>
        <dbReference type="ARBA" id="ARBA00023136"/>
    </source>
</evidence>
<dbReference type="InterPro" id="IPR043128">
    <property type="entry name" value="Rev_trsase/Diguanyl_cyclase"/>
</dbReference>
<dbReference type="NCBIfam" id="TIGR00229">
    <property type="entry name" value="sensory_box"/>
    <property type="match status" value="1"/>
</dbReference>
<gene>
    <name evidence="12" type="ORF">CWE14_03135</name>
</gene>
<dbReference type="PROSITE" id="PS50887">
    <property type="entry name" value="GGDEF"/>
    <property type="match status" value="1"/>
</dbReference>
<sequence length="648" mass="71809">MKSVARRLSTRLYWIVGLCVTLTVLILISVSMSVQQRTLIAQAEAKLTQTADVFKTTLDVILLTRQEALRNLAANLSRWQDNTHPMLEDEAALKQLFDHLWVVDARGRVVDEYPKLGALDENLSIERNAMFLRAQQSDDYFLTSPQNSYYTSELIVNAVVPVRDADGSFAGAVVGAFSLHNNMVLNRIITTPIGRNGYVAIVNRQAQVIAHPEPRMVGMPLGDDFEFLQGAISDSSQQTGMTEDAQGTESIQVVRSLAGGDWFLVTSLSLAEAMQPVHQLRRVQWIVGGITIVMSLLFLTWIVRTSLRPLVRLQNEVSAIKEGRLIQLTEPGLDELRQLVFRFNGLLAQNEAAQHALQQRQAYLDQILKTSSAGLFMADVTGQIEYVNPRLTTITGFNARELQQSGFLPHLSGIHRDRFAQRVHLALEEEASLSLELEMRHSEGQLLWLSLETAPVFSEGLCIGHVGTVTDITAQQQKIEALRHAAHEDTLTGLLNRRGIEKAMQNLFIEARSNQQALMVLALDLDNFKQLNDDYGHAFGDSILKNVAAMLRRFTRDSDVLGRLGGDEFVIFLPNCPLQQGERIASELVRAIGNLKDTKGTVLPVTVSIGVAALQEDDSSVAMLLGRADIAAYEAKHAGRNQWATASD</sequence>
<dbReference type="InterPro" id="IPR013656">
    <property type="entry name" value="PAS_4"/>
</dbReference>
<protein>
    <recommendedName>
        <fullName evidence="14">Diguanylate cyclase</fullName>
    </recommendedName>
</protein>
<comment type="caution">
    <text evidence="12">The sequence shown here is derived from an EMBL/GenBank/DDBJ whole genome shotgun (WGS) entry which is preliminary data.</text>
</comment>
<dbReference type="Gene3D" id="6.10.340.10">
    <property type="match status" value="1"/>
</dbReference>
<reference evidence="12 13" key="1">
    <citation type="journal article" date="2011" name="Front. Microbiol.">
        <title>Genomic signatures of strain selection and enhancement in Bacillus atrophaeus var. globigii, a historical biowarfare simulant.</title>
        <authorList>
            <person name="Gibbons H.S."/>
            <person name="Broomall S.M."/>
            <person name="McNew L.A."/>
            <person name="Daligault H."/>
            <person name="Chapman C."/>
            <person name="Bruce D."/>
            <person name="Karavis M."/>
            <person name="Krepps M."/>
            <person name="McGregor P.A."/>
            <person name="Hong C."/>
            <person name="Park K.H."/>
            <person name="Akmal A."/>
            <person name="Feldman A."/>
            <person name="Lin J.S."/>
            <person name="Chang W.E."/>
            <person name="Higgs B.W."/>
            <person name="Demirev P."/>
            <person name="Lindquist J."/>
            <person name="Liem A."/>
            <person name="Fochler E."/>
            <person name="Read T.D."/>
            <person name="Tapia R."/>
            <person name="Johnson S."/>
            <person name="Bishop-Lilly K.A."/>
            <person name="Detter C."/>
            <person name="Han C."/>
            <person name="Sozhamannan S."/>
            <person name="Rosenzweig C.N."/>
            <person name="Skowronski E.W."/>
        </authorList>
    </citation>
    <scope>NUCLEOTIDE SEQUENCE [LARGE SCALE GENOMIC DNA]</scope>
    <source>
        <strain evidence="12 13">Y4G10-17</strain>
    </source>
</reference>
<feature type="domain" description="PAS" evidence="8">
    <location>
        <begin position="360"/>
        <end position="402"/>
    </location>
</feature>
<dbReference type="Gene3D" id="3.30.70.270">
    <property type="match status" value="1"/>
</dbReference>
<accession>A0A432WMF8</accession>
<name>A0A432WMF8_9GAMM</name>
<dbReference type="PROSITE" id="PS50885">
    <property type="entry name" value="HAMP"/>
    <property type="match status" value="1"/>
</dbReference>
<dbReference type="Pfam" id="PF00672">
    <property type="entry name" value="HAMP"/>
    <property type="match status" value="1"/>
</dbReference>
<feature type="domain" description="PAC" evidence="9">
    <location>
        <begin position="433"/>
        <end position="484"/>
    </location>
</feature>
<feature type="transmembrane region" description="Helical" evidence="7">
    <location>
        <begin position="12"/>
        <end position="32"/>
    </location>
</feature>
<dbReference type="PROSITE" id="PS50112">
    <property type="entry name" value="PAS"/>
    <property type="match status" value="1"/>
</dbReference>
<organism evidence="12 13">
    <name type="scientific">Aliidiomarina soli</name>
    <dbReference type="NCBI Taxonomy" id="1928574"/>
    <lineage>
        <taxon>Bacteria</taxon>
        <taxon>Pseudomonadati</taxon>
        <taxon>Pseudomonadota</taxon>
        <taxon>Gammaproteobacteria</taxon>
        <taxon>Alteromonadales</taxon>
        <taxon>Idiomarinaceae</taxon>
        <taxon>Aliidiomarina</taxon>
    </lineage>
</organism>
<comment type="cofactor">
    <cofactor evidence="1">
        <name>Mg(2+)</name>
        <dbReference type="ChEBI" id="CHEBI:18420"/>
    </cofactor>
</comment>
<dbReference type="CDD" id="cd18773">
    <property type="entry name" value="PDC1_HK_sensor"/>
    <property type="match status" value="1"/>
</dbReference>
<dbReference type="Pfam" id="PF08448">
    <property type="entry name" value="PAS_4"/>
    <property type="match status" value="1"/>
</dbReference>
<dbReference type="Pfam" id="PF00990">
    <property type="entry name" value="GGDEF"/>
    <property type="match status" value="1"/>
</dbReference>
<feature type="domain" description="HAMP" evidence="10">
    <location>
        <begin position="304"/>
        <end position="355"/>
    </location>
</feature>
<comment type="subcellular location">
    <subcellularLocation>
        <location evidence="2">Cell membrane</location>
        <topology evidence="2">Multi-pass membrane protein</topology>
    </subcellularLocation>
</comment>
<dbReference type="PANTHER" id="PTHR44757:SF2">
    <property type="entry name" value="BIOFILM ARCHITECTURE MAINTENANCE PROTEIN MBAA"/>
    <property type="match status" value="1"/>
</dbReference>
<evidence type="ECO:0000259" key="8">
    <source>
        <dbReference type="PROSITE" id="PS50112"/>
    </source>
</evidence>
<evidence type="ECO:0000256" key="4">
    <source>
        <dbReference type="ARBA" id="ARBA00022692"/>
    </source>
</evidence>
<keyword evidence="5 7" id="KW-1133">Transmembrane helix</keyword>
<dbReference type="InterPro" id="IPR052155">
    <property type="entry name" value="Biofilm_reg_signaling"/>
</dbReference>